<proteinExistence type="predicted"/>
<evidence type="ECO:0000313" key="1">
    <source>
        <dbReference type="EMBL" id="SVC31267.1"/>
    </source>
</evidence>
<name>A0A382L885_9ZZZZ</name>
<dbReference type="AlphaFoldDB" id="A0A382L885"/>
<sequence>MGQKTHPIGLRVAVTKDWQSKWFAEKQEFAELLEEDRRIRNLLMSKLDSAAVTKVLIER</sequence>
<accession>A0A382L885</accession>
<dbReference type="InterPro" id="IPR009019">
    <property type="entry name" value="KH_sf_prok-type"/>
</dbReference>
<dbReference type="CDD" id="cd02412">
    <property type="entry name" value="KH-II_30S_S3"/>
    <property type="match status" value="1"/>
</dbReference>
<dbReference type="EMBL" id="UINC01084533">
    <property type="protein sequence ID" value="SVC31267.1"/>
    <property type="molecule type" value="Genomic_DNA"/>
</dbReference>
<protein>
    <recommendedName>
        <fullName evidence="2">30S ribosomal protein S3</fullName>
    </recommendedName>
</protein>
<dbReference type="InterPro" id="IPR015946">
    <property type="entry name" value="KH_dom-like_a/b"/>
</dbReference>
<reference evidence="1" key="1">
    <citation type="submission" date="2018-05" db="EMBL/GenBank/DDBJ databases">
        <authorList>
            <person name="Lanie J.A."/>
            <person name="Ng W.-L."/>
            <person name="Kazmierczak K.M."/>
            <person name="Andrzejewski T.M."/>
            <person name="Davidsen T.M."/>
            <person name="Wayne K.J."/>
            <person name="Tettelin H."/>
            <person name="Glass J.I."/>
            <person name="Rusch D."/>
            <person name="Podicherti R."/>
            <person name="Tsui H.-C.T."/>
            <person name="Winkler M.E."/>
        </authorList>
    </citation>
    <scope>NUCLEOTIDE SEQUENCE</scope>
</reference>
<feature type="non-terminal residue" evidence="1">
    <location>
        <position position="59"/>
    </location>
</feature>
<dbReference type="Gene3D" id="3.30.300.20">
    <property type="match status" value="1"/>
</dbReference>
<dbReference type="GO" id="GO:0003723">
    <property type="term" value="F:RNA binding"/>
    <property type="evidence" value="ECO:0007669"/>
    <property type="project" value="InterPro"/>
</dbReference>
<dbReference type="SUPFAM" id="SSF54814">
    <property type="entry name" value="Prokaryotic type KH domain (KH-domain type II)"/>
    <property type="match status" value="1"/>
</dbReference>
<gene>
    <name evidence="1" type="ORF">METZ01_LOCUS284121</name>
</gene>
<evidence type="ECO:0008006" key="2">
    <source>
        <dbReference type="Google" id="ProtNLM"/>
    </source>
</evidence>
<organism evidence="1">
    <name type="scientific">marine metagenome</name>
    <dbReference type="NCBI Taxonomy" id="408172"/>
    <lineage>
        <taxon>unclassified sequences</taxon>
        <taxon>metagenomes</taxon>
        <taxon>ecological metagenomes</taxon>
    </lineage>
</organism>